<feature type="compositionally biased region" description="Basic and acidic residues" evidence="1">
    <location>
        <begin position="40"/>
        <end position="49"/>
    </location>
</feature>
<evidence type="ECO:0000313" key="2">
    <source>
        <dbReference type="EMBL" id="CAH9112798.1"/>
    </source>
</evidence>
<evidence type="ECO:0000313" key="3">
    <source>
        <dbReference type="Proteomes" id="UP001152484"/>
    </source>
</evidence>
<dbReference type="AlphaFoldDB" id="A0A9P0ZSL5"/>
<accession>A0A9P0ZSL5</accession>
<proteinExistence type="predicted"/>
<gene>
    <name evidence="2" type="ORF">CEURO_LOCUS19750</name>
</gene>
<feature type="region of interest" description="Disordered" evidence="1">
    <location>
        <begin position="1"/>
        <end position="96"/>
    </location>
</feature>
<comment type="caution">
    <text evidence="2">The sequence shown here is derived from an EMBL/GenBank/DDBJ whole genome shotgun (WGS) entry which is preliminary data.</text>
</comment>
<feature type="non-terminal residue" evidence="2">
    <location>
        <position position="154"/>
    </location>
</feature>
<evidence type="ECO:0000256" key="1">
    <source>
        <dbReference type="SAM" id="MobiDB-lite"/>
    </source>
</evidence>
<organism evidence="2 3">
    <name type="scientific">Cuscuta europaea</name>
    <name type="common">European dodder</name>
    <dbReference type="NCBI Taxonomy" id="41803"/>
    <lineage>
        <taxon>Eukaryota</taxon>
        <taxon>Viridiplantae</taxon>
        <taxon>Streptophyta</taxon>
        <taxon>Embryophyta</taxon>
        <taxon>Tracheophyta</taxon>
        <taxon>Spermatophyta</taxon>
        <taxon>Magnoliopsida</taxon>
        <taxon>eudicotyledons</taxon>
        <taxon>Gunneridae</taxon>
        <taxon>Pentapetalae</taxon>
        <taxon>asterids</taxon>
        <taxon>lamiids</taxon>
        <taxon>Solanales</taxon>
        <taxon>Convolvulaceae</taxon>
        <taxon>Cuscuteae</taxon>
        <taxon>Cuscuta</taxon>
        <taxon>Cuscuta subgen. Cuscuta</taxon>
    </lineage>
</organism>
<sequence>MDRMSFMKRAQLKAAEELKAQQPGASPAAKPPVQPKKKRQADEGQKKLTEVGLKPPKKSKRASSAGDVGTSAVPSGDGGGSNTDALVDHPSGPSSTTLSTVLAAVMAARKKGSGRELVRGTYKLEVEYPVKWGLFNEIVDGHEAISQSIPDEDR</sequence>
<keyword evidence="3" id="KW-1185">Reference proteome</keyword>
<dbReference type="EMBL" id="CAMAPE010000060">
    <property type="protein sequence ID" value="CAH9112798.1"/>
    <property type="molecule type" value="Genomic_DNA"/>
</dbReference>
<protein>
    <submittedName>
        <fullName evidence="2">Uncharacterized protein</fullName>
    </submittedName>
</protein>
<dbReference type="Proteomes" id="UP001152484">
    <property type="component" value="Unassembled WGS sequence"/>
</dbReference>
<name>A0A9P0ZSL5_CUSEU</name>
<reference evidence="2" key="1">
    <citation type="submission" date="2022-07" db="EMBL/GenBank/DDBJ databases">
        <authorList>
            <person name="Macas J."/>
            <person name="Novak P."/>
            <person name="Neumann P."/>
        </authorList>
    </citation>
    <scope>NUCLEOTIDE SEQUENCE</scope>
</reference>